<feature type="non-terminal residue" evidence="1">
    <location>
        <position position="1"/>
    </location>
</feature>
<keyword evidence="2" id="KW-1185">Reference proteome</keyword>
<name>E2AM94_CAMFO</name>
<dbReference type="EMBL" id="GL440761">
    <property type="protein sequence ID" value="EFN65445.1"/>
    <property type="molecule type" value="Genomic_DNA"/>
</dbReference>
<evidence type="ECO:0000313" key="1">
    <source>
        <dbReference type="EMBL" id="EFN65445.1"/>
    </source>
</evidence>
<dbReference type="InParanoid" id="E2AM94"/>
<accession>E2AM94</accession>
<dbReference type="Proteomes" id="UP000000311">
    <property type="component" value="Unassembled WGS sequence"/>
</dbReference>
<protein>
    <recommendedName>
        <fullName evidence="3">Retrotransposon gag domain-containing protein</fullName>
    </recommendedName>
</protein>
<evidence type="ECO:0000313" key="2">
    <source>
        <dbReference type="Proteomes" id="UP000000311"/>
    </source>
</evidence>
<reference evidence="1 2" key="1">
    <citation type="journal article" date="2010" name="Science">
        <title>Genomic comparison of the ants Camponotus floridanus and Harpegnathos saltator.</title>
        <authorList>
            <person name="Bonasio R."/>
            <person name="Zhang G."/>
            <person name="Ye C."/>
            <person name="Mutti N.S."/>
            <person name="Fang X."/>
            <person name="Qin N."/>
            <person name="Donahue G."/>
            <person name="Yang P."/>
            <person name="Li Q."/>
            <person name="Li C."/>
            <person name="Zhang P."/>
            <person name="Huang Z."/>
            <person name="Berger S.L."/>
            <person name="Reinberg D."/>
            <person name="Wang J."/>
            <person name="Liebig J."/>
        </authorList>
    </citation>
    <scope>NUCLEOTIDE SEQUENCE [LARGE SCALE GENOMIC DNA]</scope>
    <source>
        <strain evidence="2">C129</strain>
    </source>
</reference>
<evidence type="ECO:0008006" key="3">
    <source>
        <dbReference type="Google" id="ProtNLM"/>
    </source>
</evidence>
<organism evidence="2">
    <name type="scientific">Camponotus floridanus</name>
    <name type="common">Florida carpenter ant</name>
    <dbReference type="NCBI Taxonomy" id="104421"/>
    <lineage>
        <taxon>Eukaryota</taxon>
        <taxon>Metazoa</taxon>
        <taxon>Ecdysozoa</taxon>
        <taxon>Arthropoda</taxon>
        <taxon>Hexapoda</taxon>
        <taxon>Insecta</taxon>
        <taxon>Pterygota</taxon>
        <taxon>Neoptera</taxon>
        <taxon>Endopterygota</taxon>
        <taxon>Hymenoptera</taxon>
        <taxon>Apocrita</taxon>
        <taxon>Aculeata</taxon>
        <taxon>Formicoidea</taxon>
        <taxon>Formicidae</taxon>
        <taxon>Formicinae</taxon>
        <taxon>Camponotus</taxon>
    </lineage>
</organism>
<feature type="non-terminal residue" evidence="1">
    <location>
        <position position="82"/>
    </location>
</feature>
<proteinExistence type="predicted"/>
<dbReference type="AlphaFoldDB" id="E2AM94"/>
<sequence length="82" mass="9372">RANNWDESTRTVALAANLRGKARTVLENIENFNNLTFAELKSKLELLFGEGNLTQNYYSLFTNRKQKFGEDLASFGAELERL</sequence>
<dbReference type="PANTHER" id="PTHR45823">
    <property type="entry name" value="T-SNARE COILED-COIL HOMOLOGY DOMAIN-CONTAINING PROTEIN"/>
    <property type="match status" value="1"/>
</dbReference>
<gene>
    <name evidence="1" type="ORF">EAG_00230</name>
</gene>
<dbReference type="PANTHER" id="PTHR45823:SF1">
    <property type="entry name" value="T-SNARE COILED-COIL HOMOLOGY DOMAIN-CONTAINING PROTEIN"/>
    <property type="match status" value="1"/>
</dbReference>